<dbReference type="PROSITE" id="PS51755">
    <property type="entry name" value="OMPR_PHOB"/>
    <property type="match status" value="1"/>
</dbReference>
<keyword evidence="7" id="KW-1185">Reference proteome</keyword>
<feature type="domain" description="Response regulatory" evidence="4">
    <location>
        <begin position="3"/>
        <end position="117"/>
    </location>
</feature>
<dbReference type="InterPro" id="IPR036388">
    <property type="entry name" value="WH-like_DNA-bd_sf"/>
</dbReference>
<dbReference type="Proteomes" id="UP000000321">
    <property type="component" value="Unassembled WGS sequence"/>
</dbReference>
<dbReference type="InterPro" id="IPR001867">
    <property type="entry name" value="OmpR/PhoB-type_DNA-bd"/>
</dbReference>
<evidence type="ECO:0000259" key="4">
    <source>
        <dbReference type="PROSITE" id="PS50110"/>
    </source>
</evidence>
<dbReference type="GO" id="GO:0005829">
    <property type="term" value="C:cytosol"/>
    <property type="evidence" value="ECO:0007669"/>
    <property type="project" value="TreeGrafter"/>
</dbReference>
<reference evidence="6 7" key="1">
    <citation type="journal article" date="2008" name="Appl. Environ. Microbiol.">
        <title>Genomic insights into Mn(II) oxidation by the marine alphaproteobacterium Aurantimonas sp. strain SI85-9A1.</title>
        <authorList>
            <person name="Dick G.J."/>
            <person name="Podell S."/>
            <person name="Johnson H.A."/>
            <person name="Rivera-Espinoza Y."/>
            <person name="Bernier-Latmani R."/>
            <person name="McCarthy J.K."/>
            <person name="Torpey J.W."/>
            <person name="Clement B.G."/>
            <person name="Gaasterland T."/>
            <person name="Tebo B.M."/>
        </authorList>
    </citation>
    <scope>NUCLEOTIDE SEQUENCE [LARGE SCALE GENOMIC DNA]</scope>
    <source>
        <strain evidence="6 7">SI85-9A1</strain>
    </source>
</reference>
<dbReference type="SMART" id="SM00862">
    <property type="entry name" value="Trans_reg_C"/>
    <property type="match status" value="1"/>
</dbReference>
<evidence type="ECO:0000256" key="3">
    <source>
        <dbReference type="PROSITE-ProRule" id="PRU01091"/>
    </source>
</evidence>
<protein>
    <submittedName>
        <fullName evidence="6">Putative two-component transcriptional regulator</fullName>
    </submittedName>
</protein>
<dbReference type="AlphaFoldDB" id="Q1YHC1"/>
<dbReference type="InterPro" id="IPR039420">
    <property type="entry name" value="WalR-like"/>
</dbReference>
<keyword evidence="1 3" id="KW-0238">DNA-binding</keyword>
<evidence type="ECO:0000256" key="1">
    <source>
        <dbReference type="ARBA" id="ARBA00023125"/>
    </source>
</evidence>
<dbReference type="PROSITE" id="PS50110">
    <property type="entry name" value="RESPONSE_REGULATORY"/>
    <property type="match status" value="1"/>
</dbReference>
<dbReference type="SMART" id="SM00448">
    <property type="entry name" value="REC"/>
    <property type="match status" value="1"/>
</dbReference>
<feature type="DNA-binding region" description="OmpR/PhoB-type" evidence="3">
    <location>
        <begin position="125"/>
        <end position="223"/>
    </location>
</feature>
<evidence type="ECO:0000313" key="6">
    <source>
        <dbReference type="EMBL" id="EAS49658.1"/>
    </source>
</evidence>
<dbReference type="Gene3D" id="1.10.10.10">
    <property type="entry name" value="Winged helix-like DNA-binding domain superfamily/Winged helix DNA-binding domain"/>
    <property type="match status" value="1"/>
</dbReference>
<keyword evidence="2" id="KW-0597">Phosphoprotein</keyword>
<dbReference type="CDD" id="cd00383">
    <property type="entry name" value="trans_reg_C"/>
    <property type="match status" value="1"/>
</dbReference>
<gene>
    <name evidence="6" type="ORF">SI859A1_00316</name>
</gene>
<dbReference type="InterPro" id="IPR001789">
    <property type="entry name" value="Sig_transdc_resp-reg_receiver"/>
</dbReference>
<dbReference type="Gene3D" id="3.40.50.2300">
    <property type="match status" value="1"/>
</dbReference>
<dbReference type="GO" id="GO:0000156">
    <property type="term" value="F:phosphorelay response regulator activity"/>
    <property type="evidence" value="ECO:0007669"/>
    <property type="project" value="TreeGrafter"/>
</dbReference>
<feature type="domain" description="OmpR/PhoB-type" evidence="5">
    <location>
        <begin position="125"/>
        <end position="223"/>
    </location>
</feature>
<dbReference type="Pfam" id="PF00486">
    <property type="entry name" value="Trans_reg_C"/>
    <property type="match status" value="1"/>
</dbReference>
<dbReference type="Pfam" id="PF00072">
    <property type="entry name" value="Response_reg"/>
    <property type="match status" value="1"/>
</dbReference>
<dbReference type="InterPro" id="IPR011006">
    <property type="entry name" value="CheY-like_superfamily"/>
</dbReference>
<evidence type="ECO:0000259" key="5">
    <source>
        <dbReference type="PROSITE" id="PS51755"/>
    </source>
</evidence>
<dbReference type="PANTHER" id="PTHR48111:SF15">
    <property type="entry name" value="OMPR SUBFAMILY"/>
    <property type="match status" value="1"/>
</dbReference>
<dbReference type="PANTHER" id="PTHR48111">
    <property type="entry name" value="REGULATOR OF RPOS"/>
    <property type="match status" value="1"/>
</dbReference>
<dbReference type="GO" id="GO:0006355">
    <property type="term" value="P:regulation of DNA-templated transcription"/>
    <property type="evidence" value="ECO:0007669"/>
    <property type="project" value="InterPro"/>
</dbReference>
<organism evidence="6 7">
    <name type="scientific">Aurantimonas manganoxydans (strain ATCC BAA-1229 / DSM 21871 / SI85-9A1)</name>
    <dbReference type="NCBI Taxonomy" id="287752"/>
    <lineage>
        <taxon>Bacteria</taxon>
        <taxon>Pseudomonadati</taxon>
        <taxon>Pseudomonadota</taxon>
        <taxon>Alphaproteobacteria</taxon>
        <taxon>Hyphomicrobiales</taxon>
        <taxon>Aurantimonadaceae</taxon>
        <taxon>Aurantimonas</taxon>
    </lineage>
</organism>
<dbReference type="Gene3D" id="6.10.250.690">
    <property type="match status" value="1"/>
</dbReference>
<dbReference type="GO" id="GO:0032993">
    <property type="term" value="C:protein-DNA complex"/>
    <property type="evidence" value="ECO:0007669"/>
    <property type="project" value="TreeGrafter"/>
</dbReference>
<dbReference type="HOGENOM" id="CLU_000445_30_1_5"/>
<dbReference type="SUPFAM" id="SSF46894">
    <property type="entry name" value="C-terminal effector domain of the bipartite response regulators"/>
    <property type="match status" value="1"/>
</dbReference>
<dbReference type="EMBL" id="AAPJ01000004">
    <property type="protein sequence ID" value="EAS49658.1"/>
    <property type="molecule type" value="Genomic_DNA"/>
</dbReference>
<accession>Q1YHC1</accession>
<evidence type="ECO:0000256" key="2">
    <source>
        <dbReference type="PROSITE-ProRule" id="PRU00169"/>
    </source>
</evidence>
<feature type="modified residue" description="4-aspartylphosphate" evidence="2">
    <location>
        <position position="52"/>
    </location>
</feature>
<name>Q1YHC1_AURMS</name>
<sequence length="226" mass="24933">MMRILVVENDRLLSEALGRRLVEAGHAVDVFATVADAEAAWKIAAYDLCIVDVMLDDGDGRALVMSARAAGLRTPTLMLTARDEIGDRVAGLDAGADDYLVKPFATEELLARIRALRRRSPEITATELRIGNLLYDPHSSSLTVADRDVRLTAQEHAALDKLIRAGDRVTPKRMLGEHLYALHQDWSDNAVETLVHRLRRKLSEAGATVELKALRGLGYILCETRP</sequence>
<dbReference type="GO" id="GO:0000976">
    <property type="term" value="F:transcription cis-regulatory region binding"/>
    <property type="evidence" value="ECO:0007669"/>
    <property type="project" value="TreeGrafter"/>
</dbReference>
<dbReference type="SUPFAM" id="SSF52172">
    <property type="entry name" value="CheY-like"/>
    <property type="match status" value="1"/>
</dbReference>
<proteinExistence type="predicted"/>
<dbReference type="BioCyc" id="AURANTIMONAS:SI859A1_00316-MONOMER"/>
<comment type="caution">
    <text evidence="6">The sequence shown here is derived from an EMBL/GenBank/DDBJ whole genome shotgun (WGS) entry which is preliminary data.</text>
</comment>
<dbReference type="InterPro" id="IPR016032">
    <property type="entry name" value="Sig_transdc_resp-reg_C-effctor"/>
</dbReference>
<evidence type="ECO:0000313" key="7">
    <source>
        <dbReference type="Proteomes" id="UP000000321"/>
    </source>
</evidence>